<keyword evidence="3 6" id="KW-1133">Transmembrane helix</keyword>
<reference evidence="7 8" key="1">
    <citation type="submission" date="2020-05" db="EMBL/GenBank/DDBJ databases">
        <title>Draft genome of xy-202 and genomic insight in genome of the genus Peptostreptococcus.</title>
        <authorList>
            <person name="Zhang Z."/>
        </authorList>
    </citation>
    <scope>NUCLEOTIDE SEQUENCE [LARGE SCALE GENOMIC DNA]</scope>
    <source>
        <strain evidence="7 8">DSM 27025</strain>
    </source>
</reference>
<dbReference type="EMBL" id="JABGBW010000001">
    <property type="protein sequence ID" value="MBC2575321.1"/>
    <property type="molecule type" value="Genomic_DNA"/>
</dbReference>
<dbReference type="InterPro" id="IPR023271">
    <property type="entry name" value="Aquaporin-like"/>
</dbReference>
<dbReference type="RefSeq" id="WP_185623354.1">
    <property type="nucleotide sequence ID" value="NZ_JABGBW010000001.1"/>
</dbReference>
<dbReference type="PANTHER" id="PTHR30520">
    <property type="entry name" value="FORMATE TRANSPORTER-RELATED"/>
    <property type="match status" value="1"/>
</dbReference>
<dbReference type="PANTHER" id="PTHR30520:SF8">
    <property type="entry name" value="NITRITE TRANSPORTER NIRC"/>
    <property type="match status" value="1"/>
</dbReference>
<comment type="caution">
    <text evidence="7">The sequence shown here is derived from an EMBL/GenBank/DDBJ whole genome shotgun (WGS) entry which is preliminary data.</text>
</comment>
<protein>
    <submittedName>
        <fullName evidence="7">Formate/nitrite transporter family protein</fullName>
    </submittedName>
</protein>
<keyword evidence="8" id="KW-1185">Reference proteome</keyword>
<keyword evidence="4 6" id="KW-0472">Membrane</keyword>
<dbReference type="InterPro" id="IPR024002">
    <property type="entry name" value="For/NO2_transpt_CS"/>
</dbReference>
<evidence type="ECO:0000256" key="2">
    <source>
        <dbReference type="ARBA" id="ARBA00022692"/>
    </source>
</evidence>
<dbReference type="Gene3D" id="1.20.1080.10">
    <property type="entry name" value="Glycerol uptake facilitator protein"/>
    <property type="match status" value="1"/>
</dbReference>
<feature type="transmembrane region" description="Helical" evidence="6">
    <location>
        <begin position="227"/>
        <end position="252"/>
    </location>
</feature>
<dbReference type="Proteomes" id="UP000713904">
    <property type="component" value="Unassembled WGS sequence"/>
</dbReference>
<feature type="transmembrane region" description="Helical" evidence="6">
    <location>
        <begin position="25"/>
        <end position="50"/>
    </location>
</feature>
<feature type="transmembrane region" description="Helical" evidence="6">
    <location>
        <begin position="185"/>
        <end position="215"/>
    </location>
</feature>
<sequence length="255" mass="27586">MYNETIDKLSNAAVYKANFCKNRKFSYIISSALAGAFIGTGVLSSFISGALISTSESPATKLIMGLTFTIALTLVIFTGTELFTGNNLIMTIGKLDKKISFTDLINVWIYSWIGNLLGAIILSIIFVISGLVSTNPSAEFFGEVAKMKATIPVFQLFGRAILCNFIVCLAVLITTRTQNDAAKILLIIMCLFTFVVSGFEHSIANMTVFSIALFAKNITTITFGQAIYSLIIATIGNIIGGVFFVGCSIYTFKTK</sequence>
<evidence type="ECO:0000256" key="3">
    <source>
        <dbReference type="ARBA" id="ARBA00022989"/>
    </source>
</evidence>
<comment type="similarity">
    <text evidence="5">Belongs to the FNT transporter (TC 1.A.16) family.</text>
</comment>
<dbReference type="PROSITE" id="PS01006">
    <property type="entry name" value="FORMATE_NITRITE_TP_2"/>
    <property type="match status" value="1"/>
</dbReference>
<comment type="subcellular location">
    <subcellularLocation>
        <location evidence="1">Membrane</location>
        <topology evidence="1">Multi-pass membrane protein</topology>
    </subcellularLocation>
</comment>
<accession>A0ABR6TJZ1</accession>
<name>A0ABR6TJZ1_9FIRM</name>
<evidence type="ECO:0000256" key="1">
    <source>
        <dbReference type="ARBA" id="ARBA00004141"/>
    </source>
</evidence>
<gene>
    <name evidence="7" type="ORF">HLB29_01310</name>
</gene>
<organism evidence="7 8">
    <name type="scientific">Peptostreptococcus canis</name>
    <dbReference type="NCBI Taxonomy" id="1159213"/>
    <lineage>
        <taxon>Bacteria</taxon>
        <taxon>Bacillati</taxon>
        <taxon>Bacillota</taxon>
        <taxon>Clostridia</taxon>
        <taxon>Peptostreptococcales</taxon>
        <taxon>Peptostreptococcaceae</taxon>
        <taxon>Peptostreptococcus</taxon>
    </lineage>
</organism>
<dbReference type="InterPro" id="IPR000292">
    <property type="entry name" value="For/NO2_transpt"/>
</dbReference>
<evidence type="ECO:0000256" key="5">
    <source>
        <dbReference type="ARBA" id="ARBA00049660"/>
    </source>
</evidence>
<evidence type="ECO:0000313" key="7">
    <source>
        <dbReference type="EMBL" id="MBC2575321.1"/>
    </source>
</evidence>
<dbReference type="Pfam" id="PF01226">
    <property type="entry name" value="Form_Nir_trans"/>
    <property type="match status" value="1"/>
</dbReference>
<evidence type="ECO:0000313" key="8">
    <source>
        <dbReference type="Proteomes" id="UP000713904"/>
    </source>
</evidence>
<evidence type="ECO:0000256" key="6">
    <source>
        <dbReference type="SAM" id="Phobius"/>
    </source>
</evidence>
<proteinExistence type="inferred from homology"/>
<feature type="transmembrane region" description="Helical" evidence="6">
    <location>
        <begin position="62"/>
        <end position="83"/>
    </location>
</feature>
<feature type="transmembrane region" description="Helical" evidence="6">
    <location>
        <begin position="152"/>
        <end position="173"/>
    </location>
</feature>
<keyword evidence="2 6" id="KW-0812">Transmembrane</keyword>
<evidence type="ECO:0000256" key="4">
    <source>
        <dbReference type="ARBA" id="ARBA00023136"/>
    </source>
</evidence>
<feature type="transmembrane region" description="Helical" evidence="6">
    <location>
        <begin position="104"/>
        <end position="132"/>
    </location>
</feature>